<dbReference type="GO" id="GO:0000724">
    <property type="term" value="P:double-strand break repair via homologous recombination"/>
    <property type="evidence" value="ECO:0007669"/>
    <property type="project" value="TreeGrafter"/>
</dbReference>
<evidence type="ECO:0000313" key="5">
    <source>
        <dbReference type="EMBL" id="HIH32686.1"/>
    </source>
</evidence>
<dbReference type="Pfam" id="PF21473">
    <property type="entry name" value="OB_Ssb-like"/>
    <property type="match status" value="1"/>
</dbReference>
<dbReference type="Proteomes" id="UP000680185">
    <property type="component" value="Unassembled WGS sequence"/>
</dbReference>
<protein>
    <recommendedName>
        <fullName evidence="3">Single-stranded DNA binding protein Ssb-like OB fold domain-containing protein</fullName>
    </recommendedName>
</protein>
<feature type="compositionally biased region" description="Acidic residues" evidence="2">
    <location>
        <begin position="167"/>
        <end position="176"/>
    </location>
</feature>
<dbReference type="EMBL" id="JAGVWB010000012">
    <property type="protein sequence ID" value="MBS3058175.1"/>
    <property type="molecule type" value="Genomic_DNA"/>
</dbReference>
<keyword evidence="1" id="KW-0238">DNA-binding</keyword>
<reference evidence="6" key="3">
    <citation type="submission" date="2021-05" db="EMBL/GenBank/DDBJ databases">
        <title>Protein family content uncovers lineage relationships and bacterial pathway maintenance mechanisms in DPANN archaea.</title>
        <authorList>
            <person name="Castelle C.J."/>
            <person name="Meheust R."/>
            <person name="Jaffe A.L."/>
            <person name="Seitz K."/>
            <person name="Gong X."/>
            <person name="Baker B.J."/>
            <person name="Banfield J.F."/>
        </authorList>
    </citation>
    <scope>NUCLEOTIDE SEQUENCE</scope>
    <source>
        <strain evidence="6">RIFCSPLOWO2_01_FULL_43_13</strain>
    </source>
</reference>
<dbReference type="Proteomes" id="UP000527315">
    <property type="component" value="Unassembled WGS sequence"/>
</dbReference>
<evidence type="ECO:0000256" key="1">
    <source>
        <dbReference type="ARBA" id="ARBA00023125"/>
    </source>
</evidence>
<dbReference type="InterPro" id="IPR012340">
    <property type="entry name" value="NA-bd_OB-fold"/>
</dbReference>
<dbReference type="Gene3D" id="2.40.50.140">
    <property type="entry name" value="Nucleic acid-binding proteins"/>
    <property type="match status" value="1"/>
</dbReference>
<evidence type="ECO:0000256" key="2">
    <source>
        <dbReference type="SAM" id="MobiDB-lite"/>
    </source>
</evidence>
<dbReference type="InterPro" id="IPR048970">
    <property type="entry name" value="OB_Ssb-like"/>
</dbReference>
<organism evidence="5 7">
    <name type="scientific">Candidatus Iainarchaeum sp</name>
    <dbReference type="NCBI Taxonomy" id="3101447"/>
    <lineage>
        <taxon>Archaea</taxon>
        <taxon>Candidatus Iainarchaeota</taxon>
        <taxon>Candidatus Iainarchaeia</taxon>
        <taxon>Candidatus Iainarchaeales</taxon>
        <taxon>Candidatus Iainarchaeaceae</taxon>
        <taxon>Candidatus Iainarchaeum</taxon>
    </lineage>
</organism>
<dbReference type="SUPFAM" id="SSF50249">
    <property type="entry name" value="Nucleic acid-binding proteins"/>
    <property type="match status" value="1"/>
</dbReference>
<dbReference type="Proteomes" id="UP000590964">
    <property type="component" value="Unassembled WGS sequence"/>
</dbReference>
<dbReference type="AlphaFoldDB" id="A0A7J4KZB2"/>
<evidence type="ECO:0000313" key="4">
    <source>
        <dbReference type="EMBL" id="HIH21559.1"/>
    </source>
</evidence>
<feature type="domain" description="Single-stranded DNA binding protein Ssb-like OB fold" evidence="3">
    <location>
        <begin position="6"/>
        <end position="94"/>
    </location>
</feature>
<dbReference type="InterPro" id="IPR051231">
    <property type="entry name" value="SOSS-B"/>
</dbReference>
<dbReference type="PANTHER" id="PTHR13356:SF0">
    <property type="entry name" value="SOSS COMPLEX SUBUNIT B HOMOLOG"/>
    <property type="match status" value="1"/>
</dbReference>
<evidence type="ECO:0000313" key="6">
    <source>
        <dbReference type="EMBL" id="MBS3058175.1"/>
    </source>
</evidence>
<dbReference type="GO" id="GO:0003677">
    <property type="term" value="F:DNA binding"/>
    <property type="evidence" value="ECO:0007669"/>
    <property type="project" value="UniProtKB-KW"/>
</dbReference>
<evidence type="ECO:0000259" key="3">
    <source>
        <dbReference type="Pfam" id="PF21473"/>
    </source>
</evidence>
<feature type="compositionally biased region" description="Gly residues" evidence="2">
    <location>
        <begin position="120"/>
        <end position="140"/>
    </location>
</feature>
<dbReference type="EMBL" id="DUFJ01000008">
    <property type="protein sequence ID" value="HIH32686.1"/>
    <property type="molecule type" value="Genomic_DNA"/>
</dbReference>
<gene>
    <name evidence="4" type="ORF">HA222_02770</name>
    <name evidence="5" type="ORF">HA227_00380</name>
    <name evidence="6" type="ORF">J4478_02125</name>
</gene>
<comment type="caution">
    <text evidence="5">The sequence shown here is derived from an EMBL/GenBank/DDBJ whole genome shotgun (WGS) entry which is preliminary data.</text>
</comment>
<reference evidence="4 7" key="1">
    <citation type="journal article" date="2020" name="bioRxiv">
        <title>A rank-normalized archaeal taxonomy based on genome phylogeny resolves widespread incomplete and uneven classifications.</title>
        <authorList>
            <person name="Rinke C."/>
            <person name="Chuvochina M."/>
            <person name="Mussig A.J."/>
            <person name="Chaumeil P.-A."/>
            <person name="Waite D.W."/>
            <person name="Whitman W.B."/>
            <person name="Parks D.H."/>
            <person name="Hugenholtz P."/>
        </authorList>
    </citation>
    <scope>NUCLEOTIDE SEQUENCE [LARGE SCALE GENOMIC DNA]</scope>
    <source>
        <strain evidence="4">UBA10191</strain>
    </source>
</reference>
<dbReference type="GO" id="GO:0010212">
    <property type="term" value="P:response to ionizing radiation"/>
    <property type="evidence" value="ECO:0007669"/>
    <property type="project" value="TreeGrafter"/>
</dbReference>
<reference evidence="6" key="2">
    <citation type="submission" date="2021-03" db="EMBL/GenBank/DDBJ databases">
        <authorList>
            <person name="Jaffe A."/>
        </authorList>
    </citation>
    <scope>NUCLEOTIDE SEQUENCE</scope>
    <source>
        <strain evidence="6">RIFCSPLOWO2_01_FULL_43_13</strain>
    </source>
</reference>
<proteinExistence type="predicted"/>
<dbReference type="EMBL" id="DUFW01000043">
    <property type="protein sequence ID" value="HIH21559.1"/>
    <property type="molecule type" value="Genomic_DNA"/>
</dbReference>
<feature type="region of interest" description="Disordered" evidence="2">
    <location>
        <begin position="104"/>
        <end position="176"/>
    </location>
</feature>
<accession>A0A7J4KZB2</accession>
<dbReference type="PANTHER" id="PTHR13356">
    <property type="entry name" value="OB FOLD NUCLEIC ACID BINDING PROTEIN-RELATED"/>
    <property type="match status" value="1"/>
</dbReference>
<dbReference type="CDD" id="cd04491">
    <property type="entry name" value="SoSSB_OBF"/>
    <property type="match status" value="1"/>
</dbReference>
<evidence type="ECO:0000313" key="7">
    <source>
        <dbReference type="Proteomes" id="UP000527315"/>
    </source>
</evidence>
<name>A0A7J4KZB2_9ARCH</name>
<sequence>MQLSELRPFAKKVDVIVKVLGKNEVREVTSKLDNSTHKVTEANVGDASGVILLTLWDDMIDKVEEGKSYKITNGYTSLFQNKLRLNIGRYGTLEAATEEVTEVNETNNLSEKEFERRPRFGGGGGRFGGGGGYNRGGGRFGGRDRGGGGYNRDRGGYDKQEGNSDFESSDSESESY</sequence>
<feature type="compositionally biased region" description="Basic and acidic residues" evidence="2">
    <location>
        <begin position="141"/>
        <end position="162"/>
    </location>
</feature>